<evidence type="ECO:0000256" key="2">
    <source>
        <dbReference type="ARBA" id="ARBA00023125"/>
    </source>
</evidence>
<organism evidence="5 6">
    <name type="scientific">Aureimonas glaciei</name>
    <dbReference type="NCBI Taxonomy" id="1776957"/>
    <lineage>
        <taxon>Bacteria</taxon>
        <taxon>Pseudomonadati</taxon>
        <taxon>Pseudomonadota</taxon>
        <taxon>Alphaproteobacteria</taxon>
        <taxon>Hyphomicrobiales</taxon>
        <taxon>Aurantimonadaceae</taxon>
        <taxon>Aureimonas</taxon>
    </lineage>
</organism>
<dbReference type="InterPro" id="IPR044925">
    <property type="entry name" value="His-Me_finger_sf"/>
</dbReference>
<proteinExistence type="predicted"/>
<dbReference type="InterPro" id="IPR036955">
    <property type="entry name" value="AP2/ERF_dom_sf"/>
</dbReference>
<evidence type="ECO:0000259" key="4">
    <source>
        <dbReference type="PROSITE" id="PS51032"/>
    </source>
</evidence>
<protein>
    <recommendedName>
        <fullName evidence="4">AP2/ERF domain-containing protein</fullName>
    </recommendedName>
</protein>
<sequence length="270" mass="30731">MPKIKNQDDIDVSRFSYDPDTGVVTWLDGQCKGKAVGTKTERGYLAATIQGKGVLVHRLAWRIHYGKWPEQIIDHKDGVKDRNVLDNMRLATDQQNKWNIGKPVTNTTGFKGVTFDAKRAKPWRAMIKQDGKTRHLGSYNTAEEAAAAYDRAANELHEDHAQTNRMQRVARPFVEKKVQNATGKIGVTRAMVRGLELFQASITDDGKRRYLGRYLTKEDAAMAYDRAAWPKEIAYTGTTWASERRRYNEPFWALARLGFDEADFPVPVRV</sequence>
<dbReference type="GO" id="GO:0003700">
    <property type="term" value="F:DNA-binding transcription factor activity"/>
    <property type="evidence" value="ECO:0007669"/>
    <property type="project" value="InterPro"/>
</dbReference>
<dbReference type="SUPFAM" id="SSF54171">
    <property type="entry name" value="DNA-binding domain"/>
    <property type="match status" value="2"/>
</dbReference>
<dbReference type="InterPro" id="IPR001471">
    <property type="entry name" value="AP2/ERF_dom"/>
</dbReference>
<name>A0A917DEZ1_9HYPH</name>
<reference evidence="5" key="2">
    <citation type="submission" date="2020-09" db="EMBL/GenBank/DDBJ databases">
        <authorList>
            <person name="Sun Q."/>
            <person name="Zhou Y."/>
        </authorList>
    </citation>
    <scope>NUCLEOTIDE SEQUENCE</scope>
    <source>
        <strain evidence="5">CGMCC 1.15493</strain>
    </source>
</reference>
<dbReference type="AlphaFoldDB" id="A0A917DEZ1"/>
<dbReference type="SMART" id="SM00380">
    <property type="entry name" value="AP2"/>
    <property type="match status" value="1"/>
</dbReference>
<dbReference type="Proteomes" id="UP000613160">
    <property type="component" value="Unassembled WGS sequence"/>
</dbReference>
<dbReference type="EMBL" id="BMJJ01000010">
    <property type="protein sequence ID" value="GGD31569.1"/>
    <property type="molecule type" value="Genomic_DNA"/>
</dbReference>
<dbReference type="SUPFAM" id="SSF54060">
    <property type="entry name" value="His-Me finger endonucleases"/>
    <property type="match status" value="1"/>
</dbReference>
<evidence type="ECO:0000256" key="3">
    <source>
        <dbReference type="ARBA" id="ARBA00023163"/>
    </source>
</evidence>
<dbReference type="PROSITE" id="PS51032">
    <property type="entry name" value="AP2_ERF"/>
    <property type="match status" value="1"/>
</dbReference>
<dbReference type="InterPro" id="IPR016177">
    <property type="entry name" value="DNA-bd_dom_sf"/>
</dbReference>
<dbReference type="RefSeq" id="WP_188853752.1">
    <property type="nucleotide sequence ID" value="NZ_BMJJ01000010.1"/>
</dbReference>
<dbReference type="GO" id="GO:0003677">
    <property type="term" value="F:DNA binding"/>
    <property type="evidence" value="ECO:0007669"/>
    <property type="project" value="UniProtKB-KW"/>
</dbReference>
<keyword evidence="1" id="KW-0805">Transcription regulation</keyword>
<dbReference type="InterPro" id="IPR003615">
    <property type="entry name" value="HNH_nuc"/>
</dbReference>
<feature type="domain" description="AP2/ERF" evidence="4">
    <location>
        <begin position="109"/>
        <end position="166"/>
    </location>
</feature>
<dbReference type="Pfam" id="PF13392">
    <property type="entry name" value="HNH_3"/>
    <property type="match status" value="1"/>
</dbReference>
<gene>
    <name evidence="5" type="ORF">GCM10011335_38280</name>
</gene>
<dbReference type="PANTHER" id="PTHR31677">
    <property type="entry name" value="AP2 DOMAIN CLASS TRANSCRIPTION FACTOR"/>
    <property type="match status" value="1"/>
</dbReference>
<keyword evidence="6" id="KW-1185">Reference proteome</keyword>
<dbReference type="Gene3D" id="3.90.75.20">
    <property type="match status" value="1"/>
</dbReference>
<dbReference type="PANTHER" id="PTHR31677:SF196">
    <property type="entry name" value="ETHYLENE-RESPONSIVE TRANSCRIPTION FACTOR ERF109"/>
    <property type="match status" value="1"/>
</dbReference>
<evidence type="ECO:0000313" key="6">
    <source>
        <dbReference type="Proteomes" id="UP000613160"/>
    </source>
</evidence>
<evidence type="ECO:0000313" key="5">
    <source>
        <dbReference type="EMBL" id="GGD31569.1"/>
    </source>
</evidence>
<accession>A0A917DEZ1</accession>
<comment type="caution">
    <text evidence="5">The sequence shown here is derived from an EMBL/GenBank/DDBJ whole genome shotgun (WGS) entry which is preliminary data.</text>
</comment>
<keyword evidence="2" id="KW-0238">DNA-binding</keyword>
<evidence type="ECO:0000256" key="1">
    <source>
        <dbReference type="ARBA" id="ARBA00023015"/>
    </source>
</evidence>
<reference evidence="5" key="1">
    <citation type="journal article" date="2014" name="Int. J. Syst. Evol. Microbiol.">
        <title>Complete genome sequence of Corynebacterium casei LMG S-19264T (=DSM 44701T), isolated from a smear-ripened cheese.</title>
        <authorList>
            <consortium name="US DOE Joint Genome Institute (JGI-PGF)"/>
            <person name="Walter F."/>
            <person name="Albersmeier A."/>
            <person name="Kalinowski J."/>
            <person name="Ruckert C."/>
        </authorList>
    </citation>
    <scope>NUCLEOTIDE SEQUENCE</scope>
    <source>
        <strain evidence="5">CGMCC 1.15493</strain>
    </source>
</reference>
<dbReference type="Gene3D" id="3.30.730.10">
    <property type="entry name" value="AP2/ERF domain"/>
    <property type="match status" value="2"/>
</dbReference>
<keyword evidence="3" id="KW-0804">Transcription</keyword>